<dbReference type="CAZy" id="GT4">
    <property type="family name" value="Glycosyltransferase Family 4"/>
</dbReference>
<dbReference type="STRING" id="375451.RD1_3845"/>
<dbReference type="AlphaFoldDB" id="Q161N6"/>
<dbReference type="InterPro" id="IPR028098">
    <property type="entry name" value="Glyco_trans_4-like_N"/>
</dbReference>
<keyword evidence="3" id="KW-0808">Transferase</keyword>
<sequence>MRTSDTMQQPLRIALVLETSGGGSGRHALDLAEGLALSGHDVTVIWSPVRAQEDFQTRLLAMPTIKNLQLTMHRAVGLADASSLRALKSLLKAHGPFDVIHGHSSKAGALIRLLPRSIPGARIYTPHAFRTMDPDMGGRARRVYGMIERILAPRGDQIITVSSAEYQHAVGLGINARKLTTVVNGATLHGEADRAAARAFMELGPDDVAVGFIGRLDAQKAPLRFVEAVSLAAKQAPHLRGLVIGDGSLRAHAEALNTADAVRFLGWQDGPALFPGLDVFCMTSHYEAMPYTLLEALHAGVPIVTTSVGGVEETVNEGVNGFVLPTDSTAAEIAEPLIKLATDAGQRDAFGAEAQRMAMTRTVQVMVEDTIRVYQTACAQG</sequence>
<dbReference type="Proteomes" id="UP000007029">
    <property type="component" value="Chromosome"/>
</dbReference>
<protein>
    <submittedName>
        <fullName evidence="3">Glycosyl transferase, group 1 family protein</fullName>
    </submittedName>
</protein>
<dbReference type="KEGG" id="rde:RD1_3845"/>
<dbReference type="HOGENOM" id="CLU_009583_0_3_5"/>
<dbReference type="InterPro" id="IPR001296">
    <property type="entry name" value="Glyco_trans_1"/>
</dbReference>
<dbReference type="GO" id="GO:0016757">
    <property type="term" value="F:glycosyltransferase activity"/>
    <property type="evidence" value="ECO:0007669"/>
    <property type="project" value="InterPro"/>
</dbReference>
<accession>Q161N6</accession>
<feature type="domain" description="Glycosyl transferase family 1" evidence="1">
    <location>
        <begin position="203"/>
        <end position="356"/>
    </location>
</feature>
<feature type="domain" description="Glycosyltransferase subfamily 4-like N-terminal" evidence="2">
    <location>
        <begin position="22"/>
        <end position="185"/>
    </location>
</feature>
<name>Q161N6_ROSDO</name>
<dbReference type="Gene3D" id="3.40.50.2000">
    <property type="entry name" value="Glycogen Phosphorylase B"/>
    <property type="match status" value="2"/>
</dbReference>
<dbReference type="Pfam" id="PF13579">
    <property type="entry name" value="Glyco_trans_4_4"/>
    <property type="match status" value="1"/>
</dbReference>
<dbReference type="EMBL" id="CP000362">
    <property type="protein sequence ID" value="ABG33307.1"/>
    <property type="molecule type" value="Genomic_DNA"/>
</dbReference>
<dbReference type="Pfam" id="PF00534">
    <property type="entry name" value="Glycos_transf_1"/>
    <property type="match status" value="1"/>
</dbReference>
<dbReference type="SUPFAM" id="SSF53756">
    <property type="entry name" value="UDP-Glycosyltransferase/glycogen phosphorylase"/>
    <property type="match status" value="1"/>
</dbReference>
<keyword evidence="4" id="KW-1185">Reference proteome</keyword>
<dbReference type="PANTHER" id="PTHR12526">
    <property type="entry name" value="GLYCOSYLTRANSFERASE"/>
    <property type="match status" value="1"/>
</dbReference>
<reference evidence="3 4" key="1">
    <citation type="journal article" date="2007" name="J. Bacteriol.">
        <title>The complete genome sequence of Roseobacter denitrificans reveals a mixotrophic rather than photosynthetic metabolism.</title>
        <authorList>
            <person name="Swingley W.D."/>
            <person name="Sadekar S."/>
            <person name="Mastrian S.D."/>
            <person name="Matthies H.J."/>
            <person name="Hao J."/>
            <person name="Ramos H."/>
            <person name="Acharya C.R."/>
            <person name="Conrad A.L."/>
            <person name="Taylor H.L."/>
            <person name="Dejesa L.C."/>
            <person name="Shah M.K."/>
            <person name="O'huallachain M.E."/>
            <person name="Lince M.T."/>
            <person name="Blankenship R.E."/>
            <person name="Beatty J.T."/>
            <person name="Touchman J.W."/>
        </authorList>
    </citation>
    <scope>NUCLEOTIDE SEQUENCE [LARGE SCALE GENOMIC DNA]</scope>
    <source>
        <strain evidence="4">ATCC 33942 / OCh 114</strain>
    </source>
</reference>
<gene>
    <name evidence="3" type="ordered locus">RD1_3845</name>
</gene>
<dbReference type="eggNOG" id="COG0438">
    <property type="taxonomic scope" value="Bacteria"/>
</dbReference>
<dbReference type="CDD" id="cd03801">
    <property type="entry name" value="GT4_PimA-like"/>
    <property type="match status" value="1"/>
</dbReference>
<evidence type="ECO:0000259" key="1">
    <source>
        <dbReference type="Pfam" id="PF00534"/>
    </source>
</evidence>
<evidence type="ECO:0000259" key="2">
    <source>
        <dbReference type="Pfam" id="PF13579"/>
    </source>
</evidence>
<evidence type="ECO:0000313" key="4">
    <source>
        <dbReference type="Proteomes" id="UP000007029"/>
    </source>
</evidence>
<organism evidence="3 4">
    <name type="scientific">Roseobacter denitrificans (strain ATCC 33942 / OCh 114)</name>
    <name type="common">Erythrobacter sp. (strain OCh 114)</name>
    <name type="synonym">Roseobacter denitrificans</name>
    <dbReference type="NCBI Taxonomy" id="375451"/>
    <lineage>
        <taxon>Bacteria</taxon>
        <taxon>Pseudomonadati</taxon>
        <taxon>Pseudomonadota</taxon>
        <taxon>Alphaproteobacteria</taxon>
        <taxon>Rhodobacterales</taxon>
        <taxon>Roseobacteraceae</taxon>
        <taxon>Roseobacter</taxon>
    </lineage>
</organism>
<proteinExistence type="predicted"/>
<evidence type="ECO:0000313" key="3">
    <source>
        <dbReference type="EMBL" id="ABG33307.1"/>
    </source>
</evidence>